<evidence type="ECO:0000256" key="5">
    <source>
        <dbReference type="ARBA" id="ARBA00023235"/>
    </source>
</evidence>
<name>A0A4D7JPM2_9BACT</name>
<evidence type="ECO:0000313" key="8">
    <source>
        <dbReference type="Proteomes" id="UP000298616"/>
    </source>
</evidence>
<dbReference type="Gene3D" id="3.10.50.40">
    <property type="match status" value="1"/>
</dbReference>
<feature type="domain" description="PpiC" evidence="6">
    <location>
        <begin position="114"/>
        <end position="242"/>
    </location>
</feature>
<keyword evidence="4" id="KW-0697">Rotamase</keyword>
<dbReference type="InterPro" id="IPR000297">
    <property type="entry name" value="PPIase_PpiC"/>
</dbReference>
<dbReference type="InterPro" id="IPR046357">
    <property type="entry name" value="PPIase_dom_sf"/>
</dbReference>
<keyword evidence="8" id="KW-1185">Reference proteome</keyword>
<dbReference type="GO" id="GO:0003755">
    <property type="term" value="F:peptidyl-prolyl cis-trans isomerase activity"/>
    <property type="evidence" value="ECO:0007669"/>
    <property type="project" value="UniProtKB-KW"/>
</dbReference>
<dbReference type="EMBL" id="CP028923">
    <property type="protein sequence ID" value="QCK15440.1"/>
    <property type="molecule type" value="Genomic_DNA"/>
</dbReference>
<dbReference type="Pfam" id="PF13145">
    <property type="entry name" value="Rotamase_2"/>
    <property type="match status" value="1"/>
</dbReference>
<protein>
    <recommendedName>
        <fullName evidence="2">peptidylprolyl isomerase</fullName>
        <ecNumber evidence="2">5.2.1.8</ecNumber>
    </recommendedName>
</protein>
<accession>A0A4D7JPM2</accession>
<evidence type="ECO:0000259" key="6">
    <source>
        <dbReference type="Pfam" id="PF13145"/>
    </source>
</evidence>
<evidence type="ECO:0000313" key="7">
    <source>
        <dbReference type="EMBL" id="QCK15440.1"/>
    </source>
</evidence>
<comment type="catalytic activity">
    <reaction evidence="1">
        <text>[protein]-peptidylproline (omega=180) = [protein]-peptidylproline (omega=0)</text>
        <dbReference type="Rhea" id="RHEA:16237"/>
        <dbReference type="Rhea" id="RHEA-COMP:10747"/>
        <dbReference type="Rhea" id="RHEA-COMP:10748"/>
        <dbReference type="ChEBI" id="CHEBI:83833"/>
        <dbReference type="ChEBI" id="CHEBI:83834"/>
        <dbReference type="EC" id="5.2.1.8"/>
    </reaction>
</comment>
<keyword evidence="3" id="KW-0732">Signal</keyword>
<dbReference type="PANTHER" id="PTHR47245">
    <property type="entry name" value="PEPTIDYLPROLYL ISOMERASE"/>
    <property type="match status" value="1"/>
</dbReference>
<dbReference type="InterPro" id="IPR050245">
    <property type="entry name" value="PrsA_foldase"/>
</dbReference>
<dbReference type="PANTHER" id="PTHR47245:SF1">
    <property type="entry name" value="FOLDASE PROTEIN PRSA"/>
    <property type="match status" value="1"/>
</dbReference>
<dbReference type="AlphaFoldDB" id="A0A4D7JPM2"/>
<dbReference type="KEGG" id="fpf:DCC35_12140"/>
<dbReference type="OrthoDB" id="196786at2"/>
<sequence length="290" mass="34039">MKKLLKEPFLHFVLIGLLIFMVYSLTTDEYDSDKDIIIDDSDISHLVSIWELQWQREPTTEELTGLIKKTVKQEVMYREALKMNLDHNDEIIKRRLAQKMDFLTNDVSALVNKPSDEDLESYYKENSGRYLRPHQFSFYQVCFTYDNHSDPVNQAKLILNDNSDLSPEQFMKFGDPLPFPYYYESIYANKLNSELGGKIAESLQELPLNQWTGPVESGFGTHLIYLTDRTEPKLPSFAQMKDVIRRDYDYDMEIESRKKIYDNIKSGYELKLKANLDKELKDKIMSEFGS</sequence>
<dbReference type="RefSeq" id="WP_137091038.1">
    <property type="nucleotide sequence ID" value="NZ_CP028923.1"/>
</dbReference>
<evidence type="ECO:0000256" key="4">
    <source>
        <dbReference type="ARBA" id="ARBA00023110"/>
    </source>
</evidence>
<gene>
    <name evidence="7" type="ORF">DCC35_12140</name>
</gene>
<organism evidence="7 8">
    <name type="scientific">Mangrovivirga cuniculi</name>
    <dbReference type="NCBI Taxonomy" id="2715131"/>
    <lineage>
        <taxon>Bacteria</taxon>
        <taxon>Pseudomonadati</taxon>
        <taxon>Bacteroidota</taxon>
        <taxon>Cytophagia</taxon>
        <taxon>Cytophagales</taxon>
        <taxon>Mangrovivirgaceae</taxon>
        <taxon>Mangrovivirga</taxon>
    </lineage>
</organism>
<dbReference type="Proteomes" id="UP000298616">
    <property type="component" value="Chromosome"/>
</dbReference>
<evidence type="ECO:0000256" key="2">
    <source>
        <dbReference type="ARBA" id="ARBA00013194"/>
    </source>
</evidence>
<dbReference type="EC" id="5.2.1.8" evidence="2"/>
<evidence type="ECO:0000256" key="3">
    <source>
        <dbReference type="ARBA" id="ARBA00022729"/>
    </source>
</evidence>
<proteinExistence type="predicted"/>
<reference evidence="7 8" key="1">
    <citation type="submission" date="2018-04" db="EMBL/GenBank/DDBJ databases">
        <title>Complete genome uncultured novel isolate.</title>
        <authorList>
            <person name="Merlino G."/>
        </authorList>
    </citation>
    <scope>NUCLEOTIDE SEQUENCE [LARGE SCALE GENOMIC DNA]</scope>
    <source>
        <strain evidence="8">R1DC9</strain>
    </source>
</reference>
<evidence type="ECO:0000256" key="1">
    <source>
        <dbReference type="ARBA" id="ARBA00000971"/>
    </source>
</evidence>
<keyword evidence="5" id="KW-0413">Isomerase</keyword>